<dbReference type="EMBL" id="JACYFG010000051">
    <property type="protein sequence ID" value="MBD5781592.1"/>
    <property type="molecule type" value="Genomic_DNA"/>
</dbReference>
<dbReference type="InterPro" id="IPR036779">
    <property type="entry name" value="LysM_dom_sf"/>
</dbReference>
<feature type="domain" description="LysM" evidence="2">
    <location>
        <begin position="75"/>
        <end position="119"/>
    </location>
</feature>
<evidence type="ECO:0000313" key="3">
    <source>
        <dbReference type="EMBL" id="MBD5781592.1"/>
    </source>
</evidence>
<reference evidence="3" key="1">
    <citation type="submission" date="2020-09" db="EMBL/GenBank/DDBJ databases">
        <title>Pelagicoccus enzymogenes sp. nov. with an EPS production, isolated from marine sediment.</title>
        <authorList>
            <person name="Feng X."/>
        </authorList>
    </citation>
    <scope>NUCLEOTIDE SEQUENCE</scope>
    <source>
        <strain evidence="3">NFK12</strain>
    </source>
</reference>
<proteinExistence type="predicted"/>
<dbReference type="GO" id="GO:0009253">
    <property type="term" value="P:peptidoglycan catabolic process"/>
    <property type="evidence" value="ECO:0007669"/>
    <property type="project" value="InterPro"/>
</dbReference>
<gene>
    <name evidence="3" type="ORF">IEN85_18970</name>
</gene>
<dbReference type="Pfam" id="PF01476">
    <property type="entry name" value="LysM"/>
    <property type="match status" value="3"/>
</dbReference>
<dbReference type="PANTHER" id="PTHR33734">
    <property type="entry name" value="LYSM DOMAIN-CONTAINING GPI-ANCHORED PROTEIN 2"/>
    <property type="match status" value="1"/>
</dbReference>
<name>A0A927FAN6_9BACT</name>
<dbReference type="GO" id="GO:0008270">
    <property type="term" value="F:zinc ion binding"/>
    <property type="evidence" value="ECO:0007669"/>
    <property type="project" value="InterPro"/>
</dbReference>
<dbReference type="InterPro" id="IPR036505">
    <property type="entry name" value="Amidase/PGRP_sf"/>
</dbReference>
<accession>A0A927FAN6</accession>
<feature type="signal peptide" evidence="1">
    <location>
        <begin position="1"/>
        <end position="21"/>
    </location>
</feature>
<dbReference type="GO" id="GO:0008745">
    <property type="term" value="F:N-acetylmuramoyl-L-alanine amidase activity"/>
    <property type="evidence" value="ECO:0007669"/>
    <property type="project" value="InterPro"/>
</dbReference>
<dbReference type="Proteomes" id="UP000622317">
    <property type="component" value="Unassembled WGS sequence"/>
</dbReference>
<dbReference type="InterPro" id="IPR002502">
    <property type="entry name" value="Amidase_domain"/>
</dbReference>
<dbReference type="SMART" id="SM00257">
    <property type="entry name" value="LysM"/>
    <property type="match status" value="3"/>
</dbReference>
<dbReference type="CDD" id="cd06583">
    <property type="entry name" value="PGRP"/>
    <property type="match status" value="1"/>
</dbReference>
<dbReference type="CDD" id="cd00118">
    <property type="entry name" value="LysM"/>
    <property type="match status" value="3"/>
</dbReference>
<keyword evidence="4" id="KW-1185">Reference proteome</keyword>
<dbReference type="PANTHER" id="PTHR33734:SF22">
    <property type="entry name" value="MEMBRANE-BOUND LYTIC MUREIN TRANSGLYCOSYLASE D"/>
    <property type="match status" value="1"/>
</dbReference>
<dbReference type="AlphaFoldDB" id="A0A927FAN6"/>
<dbReference type="SUPFAM" id="SSF55846">
    <property type="entry name" value="N-acetylmuramoyl-L-alanine amidase-like"/>
    <property type="match status" value="1"/>
</dbReference>
<dbReference type="InterPro" id="IPR018392">
    <property type="entry name" value="LysM"/>
</dbReference>
<comment type="caution">
    <text evidence="3">The sequence shown here is derived from an EMBL/GenBank/DDBJ whole genome shotgun (WGS) entry which is preliminary data.</text>
</comment>
<keyword evidence="1" id="KW-0732">Signal</keyword>
<evidence type="ECO:0000259" key="2">
    <source>
        <dbReference type="PROSITE" id="PS51782"/>
    </source>
</evidence>
<dbReference type="Pfam" id="PF01510">
    <property type="entry name" value="Amidase_2"/>
    <property type="match status" value="1"/>
</dbReference>
<evidence type="ECO:0000256" key="1">
    <source>
        <dbReference type="SAM" id="SignalP"/>
    </source>
</evidence>
<organism evidence="3 4">
    <name type="scientific">Pelagicoccus enzymogenes</name>
    <dbReference type="NCBI Taxonomy" id="2773457"/>
    <lineage>
        <taxon>Bacteria</taxon>
        <taxon>Pseudomonadati</taxon>
        <taxon>Verrucomicrobiota</taxon>
        <taxon>Opitutia</taxon>
        <taxon>Puniceicoccales</taxon>
        <taxon>Pelagicoccaceae</taxon>
        <taxon>Pelagicoccus</taxon>
    </lineage>
</organism>
<sequence length="358" mass="39034">MYKLFAYAALLLATFVSSVEAATVHSVRKGETLTEIALAYKVSVQAIKDANNLSNANAITVGQKLNIPAAAPQYTEYKIRNGDNLSDIAKEHGVSLRALTALNAIGNANRIRVGQIIKIPLEGDAATTASSAAAAPAQTYIEYKVRSGDSLSDIATKYGVSLNTLTNLNSIRRANRIKIGQVIKIPVAPGTVIPQGPQLDSSDLATLNRIRAKSNQWKHIVIHHSATRVGSAKGMDNYHRNERRMENGLAYHFVIGNGRGMKDGELYIGDRWKKQIHGGHVSSYALNQISIGICLVGDFSKTRPTTKQMETLEALVEYLMDKAQLSASRVTTHTLIHPKHTQCPGKYFPTESFKAKLD</sequence>
<dbReference type="Gene3D" id="3.40.80.10">
    <property type="entry name" value="Peptidoglycan recognition protein-like"/>
    <property type="match status" value="1"/>
</dbReference>
<dbReference type="SMART" id="SM00644">
    <property type="entry name" value="Ami_2"/>
    <property type="match status" value="1"/>
</dbReference>
<evidence type="ECO:0000313" key="4">
    <source>
        <dbReference type="Proteomes" id="UP000622317"/>
    </source>
</evidence>
<feature type="chain" id="PRO_5037022173" evidence="1">
    <location>
        <begin position="22"/>
        <end position="358"/>
    </location>
</feature>
<dbReference type="RefSeq" id="WP_191618677.1">
    <property type="nucleotide sequence ID" value="NZ_JACYFG010000051.1"/>
</dbReference>
<feature type="domain" description="LysM" evidence="2">
    <location>
        <begin position="23"/>
        <end position="67"/>
    </location>
</feature>
<dbReference type="SMART" id="SM00701">
    <property type="entry name" value="PGRP"/>
    <property type="match status" value="1"/>
</dbReference>
<dbReference type="Gene3D" id="3.10.350.10">
    <property type="entry name" value="LysM domain"/>
    <property type="match status" value="3"/>
</dbReference>
<dbReference type="SUPFAM" id="SSF54106">
    <property type="entry name" value="LysM domain"/>
    <property type="match status" value="3"/>
</dbReference>
<protein>
    <submittedName>
        <fullName evidence="3">LysM peptidoglycan-binding domain-containing protein</fullName>
    </submittedName>
</protein>
<feature type="domain" description="LysM" evidence="2">
    <location>
        <begin position="141"/>
        <end position="185"/>
    </location>
</feature>
<dbReference type="InterPro" id="IPR006619">
    <property type="entry name" value="PGRP_domain_met/bac"/>
</dbReference>
<dbReference type="PROSITE" id="PS51782">
    <property type="entry name" value="LYSM"/>
    <property type="match status" value="3"/>
</dbReference>